<evidence type="ECO:0000256" key="5">
    <source>
        <dbReference type="ARBA" id="ARBA00022777"/>
    </source>
</evidence>
<evidence type="ECO:0000256" key="1">
    <source>
        <dbReference type="ARBA" id="ARBA00000085"/>
    </source>
</evidence>
<keyword evidence="5 10" id="KW-0418">Kinase</keyword>
<name>A0A8U0IN40_9EURY</name>
<feature type="domain" description="Histidine kinase" evidence="9">
    <location>
        <begin position="164"/>
        <end position="370"/>
    </location>
</feature>
<dbReference type="RefSeq" id="WP_248656432.1">
    <property type="nucleotide sequence ID" value="NZ_CP096658.1"/>
</dbReference>
<feature type="transmembrane region" description="Helical" evidence="8">
    <location>
        <begin position="30"/>
        <end position="51"/>
    </location>
</feature>
<evidence type="ECO:0000256" key="8">
    <source>
        <dbReference type="SAM" id="Phobius"/>
    </source>
</evidence>
<keyword evidence="8" id="KW-0472">Membrane</keyword>
<comment type="catalytic activity">
    <reaction evidence="1">
        <text>ATP + protein L-histidine = ADP + protein N-phospho-L-histidine.</text>
        <dbReference type="EC" id="2.7.13.3"/>
    </reaction>
</comment>
<feature type="transmembrane region" description="Helical" evidence="8">
    <location>
        <begin position="93"/>
        <end position="114"/>
    </location>
</feature>
<evidence type="ECO:0000256" key="4">
    <source>
        <dbReference type="ARBA" id="ARBA00022741"/>
    </source>
</evidence>
<dbReference type="PRINTS" id="PR00344">
    <property type="entry name" value="BCTRLSENSOR"/>
</dbReference>
<keyword evidence="4" id="KW-0547">Nucleotide-binding</keyword>
<dbReference type="PANTHER" id="PTHR44936">
    <property type="entry name" value="SENSOR PROTEIN CREC"/>
    <property type="match status" value="1"/>
</dbReference>
<dbReference type="InterPro" id="IPR003594">
    <property type="entry name" value="HATPase_dom"/>
</dbReference>
<dbReference type="Gene3D" id="3.30.565.10">
    <property type="entry name" value="Histidine kinase-like ATPase, C-terminal domain"/>
    <property type="match status" value="1"/>
</dbReference>
<reference evidence="10" key="1">
    <citation type="submission" date="2022-04" db="EMBL/GenBank/DDBJ databases">
        <title>Diverse halophilic archaea isolated from saline environments.</title>
        <authorList>
            <person name="Cui H.-L."/>
        </authorList>
    </citation>
    <scope>NUCLEOTIDE SEQUENCE</scope>
    <source>
        <strain evidence="10">XZYJT40</strain>
    </source>
</reference>
<feature type="transmembrane region" description="Helical" evidence="8">
    <location>
        <begin position="120"/>
        <end position="140"/>
    </location>
</feature>
<dbReference type="Proteomes" id="UP000830434">
    <property type="component" value="Chromosome"/>
</dbReference>
<feature type="transmembrane region" description="Helical" evidence="8">
    <location>
        <begin position="57"/>
        <end position="81"/>
    </location>
</feature>
<evidence type="ECO:0000256" key="6">
    <source>
        <dbReference type="ARBA" id="ARBA00022840"/>
    </source>
</evidence>
<keyword evidence="3" id="KW-0808">Transferase</keyword>
<sequence>MSSLGETIAGPLSPAETGDGRPGDDLRRTAGSGVIALTGFGLLVPTVTHLLDGPESLVAGLLAGLGTAVALVLVAAGYLIHRAGFSATNTLRIAGWNTLGVVVLGLVLALVYLYRPLAVPPFVVATVLGVSAAAHVIIGVNDVRRIRAEELATEREKTAVLNRLIRHNLRNDVQVLGGFAERLTTEVADPELADVAGRVERKADDLGGMYEKVADIQQTIEGEAAATRSVELGPVADEVVGEFREEYPAAGIGVSIPAGLSVRANEQLRRVLANLVENAADHHGGEAPSVRLAAERSGDRVEIRVADDGPGIPDDEVAVLTGDRDLTQLDHGSGFGLWLVKWVVDGYGGDLRFEESDSGGTVVAVTLDAA</sequence>
<dbReference type="SUPFAM" id="SSF55874">
    <property type="entry name" value="ATPase domain of HSP90 chaperone/DNA topoisomerase II/histidine kinase"/>
    <property type="match status" value="1"/>
</dbReference>
<feature type="region of interest" description="Disordered" evidence="7">
    <location>
        <begin position="1"/>
        <end position="24"/>
    </location>
</feature>
<dbReference type="PROSITE" id="PS50109">
    <property type="entry name" value="HIS_KIN"/>
    <property type="match status" value="1"/>
</dbReference>
<accession>A0A8U0IN40</accession>
<dbReference type="EMBL" id="CP096658">
    <property type="protein sequence ID" value="UPW02045.1"/>
    <property type="molecule type" value="Genomic_DNA"/>
</dbReference>
<dbReference type="CDD" id="cd00075">
    <property type="entry name" value="HATPase"/>
    <property type="match status" value="1"/>
</dbReference>
<dbReference type="InterPro" id="IPR050980">
    <property type="entry name" value="2C_sensor_his_kinase"/>
</dbReference>
<dbReference type="GO" id="GO:0005524">
    <property type="term" value="F:ATP binding"/>
    <property type="evidence" value="ECO:0007669"/>
    <property type="project" value="UniProtKB-KW"/>
</dbReference>
<keyword evidence="6" id="KW-0067">ATP-binding</keyword>
<dbReference type="KEGG" id="haxz:M0R88_08110"/>
<evidence type="ECO:0000256" key="7">
    <source>
        <dbReference type="SAM" id="MobiDB-lite"/>
    </source>
</evidence>
<dbReference type="PANTHER" id="PTHR44936:SF10">
    <property type="entry name" value="SENSOR PROTEIN RSTB"/>
    <property type="match status" value="1"/>
</dbReference>
<dbReference type="InterPro" id="IPR005467">
    <property type="entry name" value="His_kinase_dom"/>
</dbReference>
<protein>
    <recommendedName>
        <fullName evidence="2">histidine kinase</fullName>
        <ecNumber evidence="2">2.7.13.3</ecNumber>
    </recommendedName>
</protein>
<dbReference type="GO" id="GO:0004673">
    <property type="term" value="F:protein histidine kinase activity"/>
    <property type="evidence" value="ECO:0007669"/>
    <property type="project" value="UniProtKB-EC"/>
</dbReference>
<evidence type="ECO:0000313" key="10">
    <source>
        <dbReference type="EMBL" id="UPW02045.1"/>
    </source>
</evidence>
<dbReference type="GeneID" id="72189811"/>
<dbReference type="InterPro" id="IPR004358">
    <property type="entry name" value="Sig_transdc_His_kin-like_C"/>
</dbReference>
<dbReference type="Pfam" id="PF02518">
    <property type="entry name" value="HATPase_c"/>
    <property type="match status" value="1"/>
</dbReference>
<keyword evidence="11" id="KW-1185">Reference proteome</keyword>
<keyword evidence="8" id="KW-0812">Transmembrane</keyword>
<proteinExistence type="predicted"/>
<evidence type="ECO:0000313" key="11">
    <source>
        <dbReference type="Proteomes" id="UP000830434"/>
    </source>
</evidence>
<dbReference type="InterPro" id="IPR036890">
    <property type="entry name" value="HATPase_C_sf"/>
</dbReference>
<dbReference type="EC" id="2.7.13.3" evidence="2"/>
<dbReference type="AlphaFoldDB" id="A0A8U0IN40"/>
<organism evidence="10 11">
    <name type="scientific">Halorussus gelatinilyticus</name>
    <dbReference type="NCBI Taxonomy" id="2937524"/>
    <lineage>
        <taxon>Archaea</taxon>
        <taxon>Methanobacteriati</taxon>
        <taxon>Methanobacteriota</taxon>
        <taxon>Stenosarchaea group</taxon>
        <taxon>Halobacteria</taxon>
        <taxon>Halobacteriales</taxon>
        <taxon>Haladaptataceae</taxon>
        <taxon>Halorussus</taxon>
    </lineage>
</organism>
<evidence type="ECO:0000256" key="2">
    <source>
        <dbReference type="ARBA" id="ARBA00012438"/>
    </source>
</evidence>
<evidence type="ECO:0000256" key="3">
    <source>
        <dbReference type="ARBA" id="ARBA00022679"/>
    </source>
</evidence>
<evidence type="ECO:0000259" key="9">
    <source>
        <dbReference type="PROSITE" id="PS50109"/>
    </source>
</evidence>
<keyword evidence="8" id="KW-1133">Transmembrane helix</keyword>
<dbReference type="SMART" id="SM00387">
    <property type="entry name" value="HATPase_c"/>
    <property type="match status" value="1"/>
</dbReference>
<gene>
    <name evidence="10" type="ORF">M0R88_08110</name>
</gene>